<evidence type="ECO:0000259" key="4">
    <source>
        <dbReference type="Pfam" id="PF23598"/>
    </source>
</evidence>
<dbReference type="InterPro" id="IPR001611">
    <property type="entry name" value="Leu-rich_rpt"/>
</dbReference>
<evidence type="ECO:0000313" key="5">
    <source>
        <dbReference type="EMBL" id="CAB3404372.1"/>
    </source>
</evidence>
<proteinExistence type="predicted"/>
<dbReference type="SMART" id="SM00364">
    <property type="entry name" value="LRR_BAC"/>
    <property type="match status" value="5"/>
</dbReference>
<protein>
    <recommendedName>
        <fullName evidence="4">Disease resistance R13L4/SHOC-2-like LRR domain-containing protein</fullName>
    </recommendedName>
</protein>
<keyword evidence="2" id="KW-0677">Repeat</keyword>
<reference evidence="5 6" key="1">
    <citation type="submission" date="2020-04" db="EMBL/GenBank/DDBJ databases">
        <authorList>
            <person name="Laetsch R D."/>
            <person name="Stevens L."/>
            <person name="Kumar S."/>
            <person name="Blaxter L. M."/>
        </authorList>
    </citation>
    <scope>NUCLEOTIDE SEQUENCE [LARGE SCALE GENOMIC DNA]</scope>
</reference>
<dbReference type="Pfam" id="PF23598">
    <property type="entry name" value="LRR_14"/>
    <property type="match status" value="1"/>
</dbReference>
<dbReference type="InterPro" id="IPR003591">
    <property type="entry name" value="Leu-rich_rpt_typical-subtyp"/>
</dbReference>
<evidence type="ECO:0000256" key="1">
    <source>
        <dbReference type="ARBA" id="ARBA00022614"/>
    </source>
</evidence>
<dbReference type="PROSITE" id="PS51450">
    <property type="entry name" value="LRR"/>
    <property type="match status" value="4"/>
</dbReference>
<dbReference type="OrthoDB" id="1728874at2759"/>
<sequence>MGIDSYNPTVRARLSNAPKTRILNLKESALHRIPDDVEKMFMIRTLNLSINYLITLPSYIRKFTQLKTLDLSRNPLESLPDELGLLTSLENLIVNSTKVGQFPNTLSGCENLKNIEACEIQLVSFPVVFCELKNVETLLLTGNRIDSIPDEIRNLKAINVQLNKNRLRSLNAPNLKLCERLRVLNVDNNQLSRDEIENLVLNSPEIKISFENNVSQVHTEDLQEMGNESSKSKSLGESARKIVGKSGPSSSTVNKHLEMATKSRILQLKGSGLKKVPEEIEKLADILRNLDLSDNKIRIIPTFIGNFSQLKQLHLANNCIEILPDKIGHLKKLEILNLAGNKLSSLPDTLAGCTELKSIDISSNSFTIFPAAVFTILQFDVLNLDANQLQTLPDEICQLKVIELSMNQNRLQSLNAENLLKCPRLRTLRVEENCLEKTEFTRELLENSAISRIAYQGNLFQMKEFQDLNGYDTYQERFTATQRKM</sequence>
<evidence type="ECO:0000256" key="3">
    <source>
        <dbReference type="SAM" id="MobiDB-lite"/>
    </source>
</evidence>
<dbReference type="PANTHER" id="PTHR48051:SF1">
    <property type="entry name" value="RAS SUPPRESSOR PROTEIN 1"/>
    <property type="match status" value="1"/>
</dbReference>
<feature type="domain" description="Disease resistance R13L4/SHOC-2-like LRR" evidence="4">
    <location>
        <begin position="254"/>
        <end position="338"/>
    </location>
</feature>
<gene>
    <name evidence="5" type="ORF">CBOVIS_LOCUS6719</name>
</gene>
<feature type="region of interest" description="Disordered" evidence="3">
    <location>
        <begin position="223"/>
        <end position="253"/>
    </location>
</feature>
<dbReference type="InterPro" id="IPR050216">
    <property type="entry name" value="LRR_domain-containing"/>
</dbReference>
<dbReference type="Pfam" id="PF00560">
    <property type="entry name" value="LRR_1"/>
    <property type="match status" value="2"/>
</dbReference>
<evidence type="ECO:0000256" key="2">
    <source>
        <dbReference type="ARBA" id="ARBA00022737"/>
    </source>
</evidence>
<organism evidence="5 6">
    <name type="scientific">Caenorhabditis bovis</name>
    <dbReference type="NCBI Taxonomy" id="2654633"/>
    <lineage>
        <taxon>Eukaryota</taxon>
        <taxon>Metazoa</taxon>
        <taxon>Ecdysozoa</taxon>
        <taxon>Nematoda</taxon>
        <taxon>Chromadorea</taxon>
        <taxon>Rhabditida</taxon>
        <taxon>Rhabditina</taxon>
        <taxon>Rhabditomorpha</taxon>
        <taxon>Rhabditoidea</taxon>
        <taxon>Rhabditidae</taxon>
        <taxon>Peloderinae</taxon>
        <taxon>Caenorhabditis</taxon>
    </lineage>
</organism>
<dbReference type="Gene3D" id="3.80.10.10">
    <property type="entry name" value="Ribonuclease Inhibitor"/>
    <property type="match status" value="3"/>
</dbReference>
<accession>A0A8S1ESL1</accession>
<name>A0A8S1ESL1_9PELO</name>
<dbReference type="InterPro" id="IPR032675">
    <property type="entry name" value="LRR_dom_sf"/>
</dbReference>
<dbReference type="SUPFAM" id="SSF52058">
    <property type="entry name" value="L domain-like"/>
    <property type="match status" value="2"/>
</dbReference>
<comment type="caution">
    <text evidence="5">The sequence shown here is derived from an EMBL/GenBank/DDBJ whole genome shotgun (WGS) entry which is preliminary data.</text>
</comment>
<evidence type="ECO:0000313" key="6">
    <source>
        <dbReference type="Proteomes" id="UP000494206"/>
    </source>
</evidence>
<dbReference type="AlphaFoldDB" id="A0A8S1ESL1"/>
<keyword evidence="6" id="KW-1185">Reference proteome</keyword>
<dbReference type="EMBL" id="CADEPM010000004">
    <property type="protein sequence ID" value="CAB3404372.1"/>
    <property type="molecule type" value="Genomic_DNA"/>
</dbReference>
<dbReference type="InterPro" id="IPR055414">
    <property type="entry name" value="LRR_R13L4/SHOC2-like"/>
</dbReference>
<dbReference type="GO" id="GO:0005737">
    <property type="term" value="C:cytoplasm"/>
    <property type="evidence" value="ECO:0007669"/>
    <property type="project" value="TreeGrafter"/>
</dbReference>
<dbReference type="SMART" id="SM00369">
    <property type="entry name" value="LRR_TYP"/>
    <property type="match status" value="6"/>
</dbReference>
<dbReference type="Proteomes" id="UP000494206">
    <property type="component" value="Unassembled WGS sequence"/>
</dbReference>
<feature type="compositionally biased region" description="Polar residues" evidence="3">
    <location>
        <begin position="226"/>
        <end position="235"/>
    </location>
</feature>
<dbReference type="PRINTS" id="PR00019">
    <property type="entry name" value="LEURICHRPT"/>
</dbReference>
<keyword evidence="1" id="KW-0433">Leucine-rich repeat</keyword>
<dbReference type="PANTHER" id="PTHR48051">
    <property type="match status" value="1"/>
</dbReference>